<keyword evidence="3 5" id="KW-1133">Transmembrane helix</keyword>
<feature type="transmembrane region" description="Helical" evidence="5">
    <location>
        <begin position="122"/>
        <end position="144"/>
    </location>
</feature>
<keyword evidence="2 5" id="KW-0812">Transmembrane</keyword>
<dbReference type="GO" id="GO:0005262">
    <property type="term" value="F:calcium channel activity"/>
    <property type="evidence" value="ECO:0007669"/>
    <property type="project" value="TreeGrafter"/>
</dbReference>
<keyword evidence="4 5" id="KW-0472">Membrane</keyword>
<dbReference type="Gene3D" id="1.20.1420.30">
    <property type="entry name" value="NCX, central ion-binding region"/>
    <property type="match status" value="1"/>
</dbReference>
<feature type="transmembrane region" description="Helical" evidence="5">
    <location>
        <begin position="6"/>
        <end position="26"/>
    </location>
</feature>
<comment type="subcellular location">
    <subcellularLocation>
        <location evidence="1">Membrane</location>
        <topology evidence="1">Multi-pass membrane protein</topology>
    </subcellularLocation>
</comment>
<feature type="domain" description="Sodium/calcium exchanger membrane region" evidence="6">
    <location>
        <begin position="4"/>
        <end position="111"/>
    </location>
</feature>
<protein>
    <recommendedName>
        <fullName evidence="6">Sodium/calcium exchanger membrane region domain-containing protein</fullName>
    </recommendedName>
</protein>
<evidence type="ECO:0000256" key="3">
    <source>
        <dbReference type="ARBA" id="ARBA00022989"/>
    </source>
</evidence>
<proteinExistence type="predicted"/>
<comment type="caution">
    <text evidence="7">The sequence shown here is derived from an EMBL/GenBank/DDBJ whole genome shotgun (WGS) entry which is preliminary data.</text>
</comment>
<evidence type="ECO:0000256" key="4">
    <source>
        <dbReference type="ARBA" id="ARBA00023136"/>
    </source>
</evidence>
<evidence type="ECO:0000313" key="7">
    <source>
        <dbReference type="EMBL" id="ETW99970.1"/>
    </source>
</evidence>
<dbReference type="InterPro" id="IPR004837">
    <property type="entry name" value="NaCa_Exmemb"/>
</dbReference>
<organism evidence="7 8">
    <name type="scientific">Entotheonella factor</name>
    <dbReference type="NCBI Taxonomy" id="1429438"/>
    <lineage>
        <taxon>Bacteria</taxon>
        <taxon>Pseudomonadati</taxon>
        <taxon>Nitrospinota/Tectimicrobiota group</taxon>
        <taxon>Candidatus Tectimicrobiota</taxon>
        <taxon>Candidatus Entotheonellia</taxon>
        <taxon>Candidatus Entotheonellales</taxon>
        <taxon>Candidatus Entotheonellaceae</taxon>
        <taxon>Candidatus Entotheonella</taxon>
    </lineage>
</organism>
<name>W4LQG2_ENTF1</name>
<dbReference type="AlphaFoldDB" id="W4LQG2"/>
<dbReference type="Proteomes" id="UP000019141">
    <property type="component" value="Unassembled WGS sequence"/>
</dbReference>
<dbReference type="Pfam" id="PF01699">
    <property type="entry name" value="Na_Ca_ex"/>
    <property type="match status" value="1"/>
</dbReference>
<dbReference type="InterPro" id="IPR044880">
    <property type="entry name" value="NCX_ion-bd_dom_sf"/>
</dbReference>
<feature type="transmembrane region" description="Helical" evidence="5">
    <location>
        <begin position="66"/>
        <end position="86"/>
    </location>
</feature>
<evidence type="ECO:0000259" key="6">
    <source>
        <dbReference type="Pfam" id="PF01699"/>
    </source>
</evidence>
<feature type="transmembrane region" description="Helical" evidence="5">
    <location>
        <begin position="38"/>
        <end position="60"/>
    </location>
</feature>
<gene>
    <name evidence="7" type="ORF">ETSY1_13025</name>
</gene>
<evidence type="ECO:0000313" key="8">
    <source>
        <dbReference type="Proteomes" id="UP000019141"/>
    </source>
</evidence>
<dbReference type="InterPro" id="IPR004481">
    <property type="entry name" value="K/Na/Ca-exchanger"/>
</dbReference>
<accession>W4LQG2</accession>
<feature type="transmembrane region" description="Helical" evidence="5">
    <location>
        <begin position="98"/>
        <end position="116"/>
    </location>
</feature>
<dbReference type="PATRIC" id="fig|1429438.4.peg.2608"/>
<evidence type="ECO:0000256" key="1">
    <source>
        <dbReference type="ARBA" id="ARBA00004141"/>
    </source>
</evidence>
<dbReference type="GO" id="GO:0005886">
    <property type="term" value="C:plasma membrane"/>
    <property type="evidence" value="ECO:0007669"/>
    <property type="project" value="TreeGrafter"/>
</dbReference>
<dbReference type="PANTHER" id="PTHR10846">
    <property type="entry name" value="SODIUM/POTASSIUM/CALCIUM EXCHANGER"/>
    <property type="match status" value="1"/>
</dbReference>
<dbReference type="EMBL" id="AZHW01000388">
    <property type="protein sequence ID" value="ETW99970.1"/>
    <property type="molecule type" value="Genomic_DNA"/>
</dbReference>
<dbReference type="GO" id="GO:0008273">
    <property type="term" value="F:calcium, potassium:sodium antiporter activity"/>
    <property type="evidence" value="ECO:0007669"/>
    <property type="project" value="TreeGrafter"/>
</dbReference>
<evidence type="ECO:0000256" key="5">
    <source>
        <dbReference type="SAM" id="Phobius"/>
    </source>
</evidence>
<keyword evidence="8" id="KW-1185">Reference proteome</keyword>
<feature type="non-terminal residue" evidence="7">
    <location>
        <position position="1"/>
    </location>
</feature>
<dbReference type="PANTHER" id="PTHR10846:SF8">
    <property type="entry name" value="INNER MEMBRANE PROTEIN YRBG"/>
    <property type="match status" value="1"/>
</dbReference>
<sequence length="165" mass="17880">ISRIALTIVAVGTSLPEVVVSVLASYRGERDIAVGNVIGSSIFNILAVLGLSALVVPSGINVPPAALHFDIPVMIATFVACLPIFLTGHVISRWEGTLFVGYYAAYTIYLILDATAHDALPVFSRMMLIFIIPLTAMTLVFSVVNAYQESRKRRVEAREATRIQC</sequence>
<reference evidence="7 8" key="1">
    <citation type="journal article" date="2014" name="Nature">
        <title>An environmental bacterial taxon with a large and distinct metabolic repertoire.</title>
        <authorList>
            <person name="Wilson M.C."/>
            <person name="Mori T."/>
            <person name="Ruckert C."/>
            <person name="Uria A.R."/>
            <person name="Helf M.J."/>
            <person name="Takada K."/>
            <person name="Gernert C."/>
            <person name="Steffens U.A."/>
            <person name="Heycke N."/>
            <person name="Schmitt S."/>
            <person name="Rinke C."/>
            <person name="Helfrich E.J."/>
            <person name="Brachmann A.O."/>
            <person name="Gurgui C."/>
            <person name="Wakimoto T."/>
            <person name="Kracht M."/>
            <person name="Crusemann M."/>
            <person name="Hentschel U."/>
            <person name="Abe I."/>
            <person name="Matsunaga S."/>
            <person name="Kalinowski J."/>
            <person name="Takeyama H."/>
            <person name="Piel J."/>
        </authorList>
    </citation>
    <scope>NUCLEOTIDE SEQUENCE [LARGE SCALE GENOMIC DNA]</scope>
    <source>
        <strain evidence="8">TSY1</strain>
    </source>
</reference>
<dbReference type="HOGENOM" id="CLU_1606101_0_0_7"/>
<evidence type="ECO:0000256" key="2">
    <source>
        <dbReference type="ARBA" id="ARBA00022692"/>
    </source>
</evidence>
<dbReference type="GO" id="GO:0006874">
    <property type="term" value="P:intracellular calcium ion homeostasis"/>
    <property type="evidence" value="ECO:0007669"/>
    <property type="project" value="TreeGrafter"/>
</dbReference>